<keyword evidence="3" id="KW-0408">Iron</keyword>
<dbReference type="CDD" id="cd07122">
    <property type="entry name" value="ALDH_F20_ACDH"/>
    <property type="match status" value="1"/>
</dbReference>
<dbReference type="Gene3D" id="3.40.309.10">
    <property type="entry name" value="Aldehyde Dehydrogenase, Chain A, domain 2"/>
    <property type="match status" value="1"/>
</dbReference>
<reference evidence="13" key="1">
    <citation type="journal article" date="2014" name="Int. J. Syst. Evol. Microbiol.">
        <title>Complete genome sequence of Corynebacterium casei LMG S-19264T (=DSM 44701T), isolated from a smear-ripened cheese.</title>
        <authorList>
            <consortium name="US DOE Joint Genome Institute (JGI-PGF)"/>
            <person name="Walter F."/>
            <person name="Albersmeier A."/>
            <person name="Kalinowski J."/>
            <person name="Ruckert C."/>
        </authorList>
    </citation>
    <scope>NUCLEOTIDE SEQUENCE</scope>
    <source>
        <strain evidence="13">JCM 4790</strain>
    </source>
</reference>
<keyword evidence="14" id="KW-1185">Reference proteome</keyword>
<dbReference type="Gene3D" id="3.40.50.1970">
    <property type="match status" value="1"/>
</dbReference>
<dbReference type="InterPro" id="IPR039697">
    <property type="entry name" value="Alcohol_dehydrogenase_Fe"/>
</dbReference>
<dbReference type="InterPro" id="IPR034789">
    <property type="entry name" value="AAD_C"/>
</dbReference>
<accession>A0A918U1G6</accession>
<dbReference type="Gene3D" id="1.20.1090.10">
    <property type="entry name" value="Dehydroquinate synthase-like - alpha domain"/>
    <property type="match status" value="1"/>
</dbReference>
<dbReference type="InterPro" id="IPR001670">
    <property type="entry name" value="ADH_Fe/GldA"/>
</dbReference>
<reference evidence="13" key="2">
    <citation type="submission" date="2020-09" db="EMBL/GenBank/DDBJ databases">
        <authorList>
            <person name="Sun Q."/>
            <person name="Ohkuma M."/>
        </authorList>
    </citation>
    <scope>NUCLEOTIDE SEQUENCE</scope>
    <source>
        <strain evidence="13">JCM 4790</strain>
    </source>
</reference>
<feature type="domain" description="Aldehyde dehydrogenase" evidence="10">
    <location>
        <begin position="57"/>
        <end position="327"/>
    </location>
</feature>
<dbReference type="CDD" id="cd08178">
    <property type="entry name" value="AAD_C"/>
    <property type="match status" value="1"/>
</dbReference>
<feature type="region of interest" description="Disordered" evidence="9">
    <location>
        <begin position="22"/>
        <end position="60"/>
    </location>
</feature>
<evidence type="ECO:0000256" key="3">
    <source>
        <dbReference type="ARBA" id="ARBA00023004"/>
    </source>
</evidence>
<dbReference type="Proteomes" id="UP000619244">
    <property type="component" value="Unassembled WGS sequence"/>
</dbReference>
<dbReference type="GO" id="GO:0008774">
    <property type="term" value="F:acetaldehyde dehydrogenase (acetylating) activity"/>
    <property type="evidence" value="ECO:0007669"/>
    <property type="project" value="UniProtKB-UniRule"/>
</dbReference>
<evidence type="ECO:0000256" key="4">
    <source>
        <dbReference type="ARBA" id="ARBA00023027"/>
    </source>
</evidence>
<dbReference type="InterPro" id="IPR018211">
    <property type="entry name" value="ADH_Fe_CS"/>
</dbReference>
<comment type="similarity">
    <text evidence="7 8">In the C-terminal section; belongs to the iron-containing alcohol dehydrogenase family.</text>
</comment>
<proteinExistence type="inferred from homology"/>
<feature type="domain" description="Fe-containing alcohol dehydrogenase-like C-terminal" evidence="12">
    <location>
        <begin position="711"/>
        <end position="922"/>
    </location>
</feature>
<dbReference type="Pfam" id="PF25137">
    <property type="entry name" value="ADH_Fe_C"/>
    <property type="match status" value="1"/>
</dbReference>
<dbReference type="PANTHER" id="PTHR11496">
    <property type="entry name" value="ALCOHOL DEHYDROGENASE"/>
    <property type="match status" value="1"/>
</dbReference>
<gene>
    <name evidence="13" type="primary">adhE</name>
    <name evidence="13" type="ORF">GCM10010358_37350</name>
</gene>
<dbReference type="PROSITE" id="PS00060">
    <property type="entry name" value="ADH_IRON_2"/>
    <property type="match status" value="1"/>
</dbReference>
<evidence type="ECO:0000259" key="11">
    <source>
        <dbReference type="Pfam" id="PF00465"/>
    </source>
</evidence>
<organism evidence="13 14">
    <name type="scientific">Streptomyces minutiscleroticus</name>
    <dbReference type="NCBI Taxonomy" id="68238"/>
    <lineage>
        <taxon>Bacteria</taxon>
        <taxon>Bacillati</taxon>
        <taxon>Actinomycetota</taxon>
        <taxon>Actinomycetes</taxon>
        <taxon>Kitasatosporales</taxon>
        <taxon>Streptomycetaceae</taxon>
        <taxon>Streptomyces</taxon>
    </lineage>
</organism>
<dbReference type="InterPro" id="IPR016161">
    <property type="entry name" value="Ald_DH/histidinol_DH"/>
</dbReference>
<dbReference type="PROSITE" id="PS00913">
    <property type="entry name" value="ADH_IRON_1"/>
    <property type="match status" value="1"/>
</dbReference>
<dbReference type="FunFam" id="3.40.50.1970:FF:000003">
    <property type="entry name" value="Alcohol dehydrogenase, iron-containing"/>
    <property type="match status" value="1"/>
</dbReference>
<feature type="domain" description="Alcohol dehydrogenase iron-type/glycerol dehydrogenase GldA" evidence="11">
    <location>
        <begin position="521"/>
        <end position="699"/>
    </location>
</feature>
<dbReference type="PANTHER" id="PTHR11496:SF83">
    <property type="entry name" value="HYDROXYACID-OXOACID TRANSHYDROGENASE, MITOCHONDRIAL"/>
    <property type="match status" value="1"/>
</dbReference>
<protein>
    <recommendedName>
        <fullName evidence="8">Aldehyde-alcohol dehydrogenase</fullName>
    </recommendedName>
</protein>
<comment type="cofactor">
    <cofactor evidence="1">
        <name>Fe(2+)</name>
        <dbReference type="ChEBI" id="CHEBI:29033"/>
    </cofactor>
</comment>
<dbReference type="PIRSF" id="PIRSF000111">
    <property type="entry name" value="ALDH_ADH"/>
    <property type="match status" value="1"/>
</dbReference>
<dbReference type="InterPro" id="IPR012079">
    <property type="entry name" value="Bifunc_Ald-ADH"/>
</dbReference>
<evidence type="ECO:0000313" key="14">
    <source>
        <dbReference type="Proteomes" id="UP000619244"/>
    </source>
</evidence>
<keyword evidence="2 8" id="KW-0560">Oxidoreductase</keyword>
<evidence type="ECO:0000256" key="1">
    <source>
        <dbReference type="ARBA" id="ARBA00001954"/>
    </source>
</evidence>
<dbReference type="AlphaFoldDB" id="A0A918U1G6"/>
<keyword evidence="5" id="KW-0511">Multifunctional enzyme</keyword>
<dbReference type="GO" id="GO:0015976">
    <property type="term" value="P:carbon utilization"/>
    <property type="evidence" value="ECO:0007669"/>
    <property type="project" value="InterPro"/>
</dbReference>
<evidence type="ECO:0000256" key="7">
    <source>
        <dbReference type="ARBA" id="ARBA00035645"/>
    </source>
</evidence>
<evidence type="ECO:0000256" key="8">
    <source>
        <dbReference type="PIRNR" id="PIRNR000111"/>
    </source>
</evidence>
<evidence type="ECO:0000256" key="6">
    <source>
        <dbReference type="ARBA" id="ARBA00035641"/>
    </source>
</evidence>
<dbReference type="EMBL" id="BMVU01000017">
    <property type="protein sequence ID" value="GGX79674.1"/>
    <property type="molecule type" value="Genomic_DNA"/>
</dbReference>
<dbReference type="InterPro" id="IPR016162">
    <property type="entry name" value="Ald_DH_N"/>
</dbReference>
<dbReference type="GO" id="GO:0004022">
    <property type="term" value="F:alcohol dehydrogenase (NAD+) activity"/>
    <property type="evidence" value="ECO:0007669"/>
    <property type="project" value="UniProtKB-UniRule"/>
</dbReference>
<dbReference type="Pfam" id="PF00171">
    <property type="entry name" value="Aldedh"/>
    <property type="match status" value="1"/>
</dbReference>
<keyword evidence="4" id="KW-0520">NAD</keyword>
<dbReference type="InterPro" id="IPR056798">
    <property type="entry name" value="ADH_Fe_C"/>
</dbReference>
<evidence type="ECO:0000256" key="5">
    <source>
        <dbReference type="ARBA" id="ARBA00023268"/>
    </source>
</evidence>
<comment type="caution">
    <text evidence="13">The sequence shown here is derived from an EMBL/GenBank/DDBJ whole genome shotgun (WGS) entry which is preliminary data.</text>
</comment>
<dbReference type="Pfam" id="PF00465">
    <property type="entry name" value="Fe-ADH"/>
    <property type="match status" value="1"/>
</dbReference>
<evidence type="ECO:0000259" key="10">
    <source>
        <dbReference type="Pfam" id="PF00171"/>
    </source>
</evidence>
<dbReference type="SUPFAM" id="SSF56796">
    <property type="entry name" value="Dehydroquinate synthase-like"/>
    <property type="match status" value="1"/>
</dbReference>
<evidence type="ECO:0000256" key="9">
    <source>
        <dbReference type="SAM" id="MobiDB-lite"/>
    </source>
</evidence>
<sequence length="924" mass="98623">MGTFGAWGGPANRSTVEIASGVHGAAPARPPPPVRGGSPPRRRIPMTRHDATADPAVTGAPSDTAIAVDRLVTSALKALDDYEALTQEQVDHIVKKASVAALDQHTALARLAVEETGRGLFEDKAAKNMFACEHVTHSMGPMKTVGVIARDDTEDMVEIAEPVGVVCAVTPVTNPTSTTIFKALMALKTRNPVVFAFHPSAQRCSAEAARTVRDAAVAAGAPEYCVQWIETPSVEATGMLMRHPGVSLILATGGNAMVKAAYSAGKPALGVGAGNVPAYVHKSAGLRRAVNDLVLSKSFDNGMICASEQAVILDTEIYDAALAEFGTLHAHLATAEEKAKLEAFLFPASGGSGAGCEPKVNAAAVGQSPAWIAEHAGFTVPDDTSLILVQAERVGPDEPLTREKLCPVLAVLRAKDEQQGFDLAADMVAFHGQGHSAVVHTEDADLAEAYGRRMKTVRVIVNAPSSQGAIGGIYNSLLPSLTLGCGSWGSTSVSDNVSAAQLLNVKRVSTRRNNLQWFKVPPKIYFEPQAIRYLTSMPDVHRVTVVTDATMTRLGFVDRITRVLQRRREPVTMQIIDNVRPEPSIDSVQRGADLMRDFRPDTIIALGGGSPMDAAKVMWLLYEQPGIDFADMRQKFSDIRKRAFRFPVLGRLARLVCVPTTSGTGAEVTPFAVISDPATGKKYPLADYALTPSVAIVDPLLTTALPPALAADSGFDALTHAIEAYVSVYANDFTDGLALHAVRLVFDHIEAAVNDRAGSPQAREKMHNAGTIAGMAFGNAFLGIVHAMSHTLGATFHVAHGRTNAVLLPHVIRYNGTVPGKLTGWPKYESYRAPERFQDIARTLNLPAATPAEGVESLARAVERLRDAVGIEPTFAALGVDERAFLDALPQQALNAYEDQCAPANPRMPMLDDMQELMRAAYYG</sequence>
<dbReference type="GO" id="GO:0006066">
    <property type="term" value="P:alcohol metabolic process"/>
    <property type="evidence" value="ECO:0007669"/>
    <property type="project" value="InterPro"/>
</dbReference>
<evidence type="ECO:0000313" key="13">
    <source>
        <dbReference type="EMBL" id="GGX79674.1"/>
    </source>
</evidence>
<dbReference type="SUPFAM" id="SSF53720">
    <property type="entry name" value="ALDH-like"/>
    <property type="match status" value="1"/>
</dbReference>
<dbReference type="NCBIfam" id="NF010378">
    <property type="entry name" value="PRK13805.1"/>
    <property type="match status" value="1"/>
</dbReference>
<dbReference type="GO" id="GO:0046872">
    <property type="term" value="F:metal ion binding"/>
    <property type="evidence" value="ECO:0007669"/>
    <property type="project" value="InterPro"/>
</dbReference>
<dbReference type="InterPro" id="IPR015590">
    <property type="entry name" value="Aldehyde_DH_dom"/>
</dbReference>
<dbReference type="FunFam" id="1.20.1090.10:FF:000001">
    <property type="entry name" value="Aldehyde-alcohol dehydrogenase"/>
    <property type="match status" value="1"/>
</dbReference>
<dbReference type="Gene3D" id="3.40.605.10">
    <property type="entry name" value="Aldehyde Dehydrogenase, Chain A, domain 1"/>
    <property type="match status" value="1"/>
</dbReference>
<name>A0A918U1G6_9ACTN</name>
<comment type="similarity">
    <text evidence="6 8">In the N-terminal section; belongs to the aldehyde dehydrogenase family.</text>
</comment>
<dbReference type="InterPro" id="IPR016163">
    <property type="entry name" value="Ald_DH_C"/>
</dbReference>
<evidence type="ECO:0000259" key="12">
    <source>
        <dbReference type="Pfam" id="PF25137"/>
    </source>
</evidence>
<evidence type="ECO:0000256" key="2">
    <source>
        <dbReference type="ARBA" id="ARBA00023002"/>
    </source>
</evidence>